<dbReference type="SUPFAM" id="SSF52540">
    <property type="entry name" value="P-loop containing nucleoside triphosphate hydrolases"/>
    <property type="match status" value="1"/>
</dbReference>
<evidence type="ECO:0000313" key="5">
    <source>
        <dbReference type="Proteomes" id="UP000654993"/>
    </source>
</evidence>
<comment type="caution">
    <text evidence="4">The sequence shown here is derived from an EMBL/GenBank/DDBJ whole genome shotgun (WGS) entry which is preliminary data.</text>
</comment>
<evidence type="ECO:0000256" key="2">
    <source>
        <dbReference type="ARBA" id="ARBA00022840"/>
    </source>
</evidence>
<keyword evidence="5" id="KW-1185">Reference proteome</keyword>
<proteinExistence type="predicted"/>
<keyword evidence="2" id="KW-0067">ATP-binding</keyword>
<dbReference type="InterPro" id="IPR003593">
    <property type="entry name" value="AAA+_ATPase"/>
</dbReference>
<accession>A0A916VE19</accession>
<reference evidence="4" key="2">
    <citation type="journal article" date="2021" name="Data Brief">
        <title>Draft genome sequence data of the facultative, thermophilic, xylanolytic bacterium Paenibacillus sp. strain DA-C8.</title>
        <authorList>
            <person name="Chhe C."/>
            <person name="Uke A."/>
            <person name="Baramee S."/>
            <person name="Ungkulpasvich U."/>
            <person name="Tachaapaikoon C."/>
            <person name="Pason P."/>
            <person name="Waeonukul R."/>
            <person name="Ratanakhanokchai K."/>
            <person name="Kosugi A."/>
        </authorList>
    </citation>
    <scope>NUCLEOTIDE SEQUENCE</scope>
    <source>
        <strain evidence="4">DA-C8</strain>
    </source>
</reference>
<dbReference type="SMART" id="SM00382">
    <property type="entry name" value="AAA"/>
    <property type="match status" value="1"/>
</dbReference>
<name>A0A916VE19_9BACL</name>
<keyword evidence="1" id="KW-0547">Nucleotide-binding</keyword>
<evidence type="ECO:0000256" key="1">
    <source>
        <dbReference type="ARBA" id="ARBA00022741"/>
    </source>
</evidence>
<dbReference type="AlphaFoldDB" id="A0A916VE19"/>
<dbReference type="InterPro" id="IPR045735">
    <property type="entry name" value="Spore_III_AA_AAA+_ATPase"/>
</dbReference>
<dbReference type="Gene3D" id="3.40.50.300">
    <property type="entry name" value="P-loop containing nucleotide triphosphate hydrolases"/>
    <property type="match status" value="1"/>
</dbReference>
<evidence type="ECO:0000259" key="3">
    <source>
        <dbReference type="SMART" id="SM00382"/>
    </source>
</evidence>
<dbReference type="NCBIfam" id="TIGR02858">
    <property type="entry name" value="spore_III_AA"/>
    <property type="match status" value="1"/>
</dbReference>
<organism evidence="4 5">
    <name type="scientific">Insulibacter thermoxylanivorax</name>
    <dbReference type="NCBI Taxonomy" id="2749268"/>
    <lineage>
        <taxon>Bacteria</taxon>
        <taxon>Bacillati</taxon>
        <taxon>Bacillota</taxon>
        <taxon>Bacilli</taxon>
        <taxon>Bacillales</taxon>
        <taxon>Paenibacillaceae</taxon>
        <taxon>Insulibacter</taxon>
    </lineage>
</organism>
<dbReference type="RefSeq" id="WP_200965248.1">
    <property type="nucleotide sequence ID" value="NZ_BMAQ01000001.1"/>
</dbReference>
<dbReference type="GO" id="GO:0005524">
    <property type="term" value="F:ATP binding"/>
    <property type="evidence" value="ECO:0007669"/>
    <property type="project" value="UniProtKB-KW"/>
</dbReference>
<dbReference type="InterPro" id="IPR014217">
    <property type="entry name" value="Spore_III_AA"/>
</dbReference>
<dbReference type="EMBL" id="BMAQ01000001">
    <property type="protein sequence ID" value="GFR36772.1"/>
    <property type="molecule type" value="Genomic_DNA"/>
</dbReference>
<dbReference type="Proteomes" id="UP000654993">
    <property type="component" value="Unassembled WGS sequence"/>
</dbReference>
<gene>
    <name evidence="4" type="ORF">PRECH8_00680</name>
</gene>
<dbReference type="Pfam" id="PF19568">
    <property type="entry name" value="Spore_III_AA"/>
    <property type="match status" value="1"/>
</dbReference>
<feature type="domain" description="AAA+ ATPase" evidence="3">
    <location>
        <begin position="152"/>
        <end position="310"/>
    </location>
</feature>
<evidence type="ECO:0000313" key="4">
    <source>
        <dbReference type="EMBL" id="GFR36772.1"/>
    </source>
</evidence>
<protein>
    <submittedName>
        <fullName evidence="4">Stage III sporulation protein AA</fullName>
    </submittedName>
</protein>
<reference evidence="4" key="1">
    <citation type="submission" date="2020-08" db="EMBL/GenBank/DDBJ databases">
        <authorList>
            <person name="Uke A."/>
            <person name="Chhe C."/>
            <person name="Baramee S."/>
            <person name="Kosugi A."/>
        </authorList>
    </citation>
    <scope>NUCLEOTIDE SEQUENCE</scope>
    <source>
        <strain evidence="4">DA-C8</strain>
    </source>
</reference>
<sequence length="335" mass="36711">MLTTLFDILPDVLAGAVSRLAPSVLDSMEELRVREGRPLEVGFDGRYAFITASGELTVSPSAACYRPDRQECMKLLDIVTNHSLYSFEEELRRGYITVRGGHRVGIAGRAVLDGGKVKLLRDISAFNIRIAREVKGAAEGIIRWLIDPLAGTVHHTLVISPPQCGKTTLIRDLARILSEGSWNQAQAFDEGRRLRGLKVGIVDERSEIAASVGGVPSFDLGPRTDVLDACPKAEGMMMMIRSLSPHVLVVDEIGRSEDAEAILEAMHAGIKVVATAHGRNPEEVKKRPGLAPLFTAPLFQRYVVLAGTGRQRRQTVFDEQMRCLGPPLERTAEVR</sequence>
<dbReference type="PANTHER" id="PTHR20953">
    <property type="entry name" value="KINASE-RELATED"/>
    <property type="match status" value="1"/>
</dbReference>
<dbReference type="PANTHER" id="PTHR20953:SF3">
    <property type="entry name" value="P-LOOP CONTAINING NUCLEOSIDE TRIPHOSPHATE HYDROLASES SUPERFAMILY PROTEIN"/>
    <property type="match status" value="1"/>
</dbReference>
<dbReference type="InterPro" id="IPR027417">
    <property type="entry name" value="P-loop_NTPase"/>
</dbReference>